<dbReference type="InterPro" id="IPR013783">
    <property type="entry name" value="Ig-like_fold"/>
</dbReference>
<comment type="caution">
    <text evidence="8">The sequence shown here is derived from an EMBL/GenBank/DDBJ whole genome shotgun (WGS) entry which is preliminary data.</text>
</comment>
<dbReference type="Pfam" id="PF00703">
    <property type="entry name" value="Glyco_hydro_2"/>
    <property type="match status" value="1"/>
</dbReference>
<dbReference type="Pfam" id="PF02837">
    <property type="entry name" value="Glyco_hydro_2_N"/>
    <property type="match status" value="1"/>
</dbReference>
<sequence>MKAFTGLVAALVVVAGSPTAALAAPPRWQPGTPPIATPWTDEVGPHNALPEYPRPQLTRARWQSLNGVWEFAGATEGQAPPVGTTLAERVLVPYPIESALSGIQRSEDRMFYRRTFTVPAGWRIGGDQRLRLNFGAVDYDATVWVNGRQVTTHRGGYDAFSVDVTDALRRHGPQEIIVGVEDLTDATWQPVGKQRNVPDAGIFYVGASGIWQSVWMEPVRRGAVDRLQLTPDITNGVLRVTPQLADGTGLTVEAVAKAGNRVVGRAGGAAGGELRVPVPNPRLWSPDSPYLYDLTVRVLRGRTVVDEVGSYFGMREVGKAVGADGKLYQTLNGEILFNLSTLDQGYWPDGIYTAPTDEALKFDIEQTKRLGFNTIRKHIKTEPDRWYYWADRLGMMVWQDMPSMRTGGTPPVEAQVEFERQLHEIVEEKKSWTSITVWVPFNEGWGEWDREATGRIADSVKAQDPSRIVNAHSGVNCCASKGDSGRGDMIDWHEYVGPASPQPDATRVAADGEHGGFGLEVPGHMWYPDGHAYEMTPDSATLTRRYVENQTDLLRAANRCGLSGSVYTQITDVEHEVNGFYTYDRAIEKMDFDAVASINRRIIASVDGTGAGAPQPGPGTPGLTGVGYWPLDGTATDEAGDRDGTLVGEPTWTAGHTGSALQFNGAGQYVETAGPVLDTTGSYSVSAWVRLDSLGGWATAVGQDGTNRSAFFLQYSSADNRFAFSFAGGRALAPTVPETGRWYHLTGVRDVVDGTIRLYVDGQPAGTTRACHGDTSAGPLTIGRARFNSGPVDFWRGAIDQVHVYDRALTAAEVATLYSSNS</sequence>
<dbReference type="InterPro" id="IPR006558">
    <property type="entry name" value="LamG-like"/>
</dbReference>
<keyword evidence="9" id="KW-1185">Reference proteome</keyword>
<dbReference type="RefSeq" id="WP_310368558.1">
    <property type="nucleotide sequence ID" value="NZ_JAVDYB010000001.1"/>
</dbReference>
<dbReference type="EMBL" id="JAVDYB010000001">
    <property type="protein sequence ID" value="MDR7276439.1"/>
    <property type="molecule type" value="Genomic_DNA"/>
</dbReference>
<dbReference type="SUPFAM" id="SSF49303">
    <property type="entry name" value="beta-Galactosidase/glucuronidase domain"/>
    <property type="match status" value="1"/>
</dbReference>
<dbReference type="InterPro" id="IPR008979">
    <property type="entry name" value="Galactose-bd-like_sf"/>
</dbReference>
<name>A0AAE3YMD3_9ACTN</name>
<evidence type="ECO:0000256" key="4">
    <source>
        <dbReference type="ARBA" id="ARBA00023157"/>
    </source>
</evidence>
<dbReference type="Proteomes" id="UP001183643">
    <property type="component" value="Unassembled WGS sequence"/>
</dbReference>
<protein>
    <recommendedName>
        <fullName evidence="7">LamG-like jellyroll fold domain-containing protein</fullName>
    </recommendedName>
</protein>
<reference evidence="8" key="1">
    <citation type="submission" date="2023-07" db="EMBL/GenBank/DDBJ databases">
        <title>Sequencing the genomes of 1000 actinobacteria strains.</title>
        <authorList>
            <person name="Klenk H.-P."/>
        </authorList>
    </citation>
    <scope>NUCLEOTIDE SEQUENCE</scope>
    <source>
        <strain evidence="8">DSM 44707</strain>
    </source>
</reference>
<evidence type="ECO:0000256" key="5">
    <source>
        <dbReference type="ARBA" id="ARBA00023295"/>
    </source>
</evidence>
<dbReference type="Gene3D" id="2.60.40.10">
    <property type="entry name" value="Immunoglobulins"/>
    <property type="match status" value="1"/>
</dbReference>
<dbReference type="PANTHER" id="PTHR42732">
    <property type="entry name" value="BETA-GALACTOSIDASE"/>
    <property type="match status" value="1"/>
</dbReference>
<evidence type="ECO:0000256" key="3">
    <source>
        <dbReference type="ARBA" id="ARBA00022801"/>
    </source>
</evidence>
<evidence type="ECO:0000313" key="9">
    <source>
        <dbReference type="Proteomes" id="UP001183643"/>
    </source>
</evidence>
<accession>A0AAE3YMD3</accession>
<dbReference type="SUPFAM" id="SSF51445">
    <property type="entry name" value="(Trans)glycosidases"/>
    <property type="match status" value="1"/>
</dbReference>
<comment type="similarity">
    <text evidence="1">Belongs to the glycosyl hydrolase 2 family.</text>
</comment>
<dbReference type="AlphaFoldDB" id="A0AAE3YMD3"/>
<dbReference type="GO" id="GO:0005975">
    <property type="term" value="P:carbohydrate metabolic process"/>
    <property type="evidence" value="ECO:0007669"/>
    <property type="project" value="InterPro"/>
</dbReference>
<dbReference type="Gene3D" id="2.60.120.260">
    <property type="entry name" value="Galactose-binding domain-like"/>
    <property type="match status" value="1"/>
</dbReference>
<keyword evidence="4" id="KW-1015">Disulfide bond</keyword>
<dbReference type="Pfam" id="PF13385">
    <property type="entry name" value="Laminin_G_3"/>
    <property type="match status" value="1"/>
</dbReference>
<dbReference type="SUPFAM" id="SSF49785">
    <property type="entry name" value="Galactose-binding domain-like"/>
    <property type="match status" value="1"/>
</dbReference>
<dbReference type="InterPro" id="IPR006102">
    <property type="entry name" value="Ig-like_GH2"/>
</dbReference>
<feature type="signal peptide" evidence="6">
    <location>
        <begin position="1"/>
        <end position="23"/>
    </location>
</feature>
<dbReference type="Gene3D" id="2.60.120.200">
    <property type="match status" value="1"/>
</dbReference>
<evidence type="ECO:0000259" key="7">
    <source>
        <dbReference type="SMART" id="SM00560"/>
    </source>
</evidence>
<evidence type="ECO:0000256" key="6">
    <source>
        <dbReference type="SAM" id="SignalP"/>
    </source>
</evidence>
<dbReference type="PANTHER" id="PTHR42732:SF2">
    <property type="entry name" value="BETA-MANNOSIDASE"/>
    <property type="match status" value="1"/>
</dbReference>
<dbReference type="InterPro" id="IPR051913">
    <property type="entry name" value="GH2_Domain-Containing"/>
</dbReference>
<dbReference type="Gene3D" id="3.20.20.80">
    <property type="entry name" value="Glycosidases"/>
    <property type="match status" value="1"/>
</dbReference>
<dbReference type="InterPro" id="IPR036156">
    <property type="entry name" value="Beta-gal/glucu_dom_sf"/>
</dbReference>
<keyword evidence="3" id="KW-0378">Hydrolase</keyword>
<evidence type="ECO:0000313" key="8">
    <source>
        <dbReference type="EMBL" id="MDR7276439.1"/>
    </source>
</evidence>
<organism evidence="8 9">
    <name type="scientific">Catenuloplanes atrovinosus</name>
    <dbReference type="NCBI Taxonomy" id="137266"/>
    <lineage>
        <taxon>Bacteria</taxon>
        <taxon>Bacillati</taxon>
        <taxon>Actinomycetota</taxon>
        <taxon>Actinomycetes</taxon>
        <taxon>Micromonosporales</taxon>
        <taxon>Micromonosporaceae</taxon>
        <taxon>Catenuloplanes</taxon>
    </lineage>
</organism>
<dbReference type="InterPro" id="IPR006104">
    <property type="entry name" value="Glyco_hydro_2_N"/>
</dbReference>
<dbReference type="SMART" id="SM00560">
    <property type="entry name" value="LamGL"/>
    <property type="match status" value="1"/>
</dbReference>
<evidence type="ECO:0000256" key="1">
    <source>
        <dbReference type="ARBA" id="ARBA00007401"/>
    </source>
</evidence>
<dbReference type="SUPFAM" id="SSF49899">
    <property type="entry name" value="Concanavalin A-like lectins/glucanases"/>
    <property type="match status" value="1"/>
</dbReference>
<dbReference type="InterPro" id="IPR017853">
    <property type="entry name" value="GH"/>
</dbReference>
<feature type="chain" id="PRO_5042130585" description="LamG-like jellyroll fold domain-containing protein" evidence="6">
    <location>
        <begin position="24"/>
        <end position="822"/>
    </location>
</feature>
<keyword evidence="5" id="KW-0326">Glycosidase</keyword>
<gene>
    <name evidence="8" type="ORF">J2S41_003217</name>
</gene>
<keyword evidence="2 6" id="KW-0732">Signal</keyword>
<feature type="domain" description="LamG-like jellyroll fold" evidence="7">
    <location>
        <begin position="681"/>
        <end position="812"/>
    </location>
</feature>
<evidence type="ECO:0000256" key="2">
    <source>
        <dbReference type="ARBA" id="ARBA00022729"/>
    </source>
</evidence>
<proteinExistence type="inferred from homology"/>
<dbReference type="GO" id="GO:0004553">
    <property type="term" value="F:hydrolase activity, hydrolyzing O-glycosyl compounds"/>
    <property type="evidence" value="ECO:0007669"/>
    <property type="project" value="InterPro"/>
</dbReference>
<dbReference type="InterPro" id="IPR013320">
    <property type="entry name" value="ConA-like_dom_sf"/>
</dbReference>